<protein>
    <submittedName>
        <fullName evidence="1">Uncharacterized protein</fullName>
    </submittedName>
</protein>
<evidence type="ECO:0000313" key="1">
    <source>
        <dbReference type="EMBL" id="SVA23986.1"/>
    </source>
</evidence>
<name>A0A381U6X9_9ZZZZ</name>
<proteinExistence type="predicted"/>
<organism evidence="1">
    <name type="scientific">marine metagenome</name>
    <dbReference type="NCBI Taxonomy" id="408172"/>
    <lineage>
        <taxon>unclassified sequences</taxon>
        <taxon>metagenomes</taxon>
        <taxon>ecological metagenomes</taxon>
    </lineage>
</organism>
<dbReference type="EMBL" id="UINC01005857">
    <property type="protein sequence ID" value="SVA23986.1"/>
    <property type="molecule type" value="Genomic_DNA"/>
</dbReference>
<feature type="non-terminal residue" evidence="1">
    <location>
        <position position="62"/>
    </location>
</feature>
<reference evidence="1" key="1">
    <citation type="submission" date="2018-05" db="EMBL/GenBank/DDBJ databases">
        <authorList>
            <person name="Lanie J.A."/>
            <person name="Ng W.-L."/>
            <person name="Kazmierczak K.M."/>
            <person name="Andrzejewski T.M."/>
            <person name="Davidsen T.M."/>
            <person name="Wayne K.J."/>
            <person name="Tettelin H."/>
            <person name="Glass J.I."/>
            <person name="Rusch D."/>
            <person name="Podicherti R."/>
            <person name="Tsui H.-C.T."/>
            <person name="Winkler M.E."/>
        </authorList>
    </citation>
    <scope>NUCLEOTIDE SEQUENCE</scope>
</reference>
<gene>
    <name evidence="1" type="ORF">METZ01_LOCUS76840</name>
</gene>
<dbReference type="AlphaFoldDB" id="A0A381U6X9"/>
<sequence>MNSADGIKPPACLLRISCSNYNHFFIQLAVELSLPAVMLKKVVAMVLVFECRKNLTEQMKKT</sequence>
<accession>A0A381U6X9</accession>